<evidence type="ECO:0000313" key="1">
    <source>
        <dbReference type="EMBL" id="CAK4002203.1"/>
    </source>
</evidence>
<proteinExistence type="predicted"/>
<name>A0AAI9EA99_9PEZI</name>
<gene>
    <name evidence="1" type="ORF">LECACI_7A004205</name>
</gene>
<dbReference type="EMBL" id="CAVMBE010000022">
    <property type="protein sequence ID" value="CAK4002203.1"/>
    <property type="molecule type" value="Genomic_DNA"/>
</dbReference>
<organism evidence="1 2">
    <name type="scientific">Lecanosticta acicola</name>
    <dbReference type="NCBI Taxonomy" id="111012"/>
    <lineage>
        <taxon>Eukaryota</taxon>
        <taxon>Fungi</taxon>
        <taxon>Dikarya</taxon>
        <taxon>Ascomycota</taxon>
        <taxon>Pezizomycotina</taxon>
        <taxon>Dothideomycetes</taxon>
        <taxon>Dothideomycetidae</taxon>
        <taxon>Mycosphaerellales</taxon>
        <taxon>Mycosphaerellaceae</taxon>
        <taxon>Lecanosticta</taxon>
    </lineage>
</organism>
<dbReference type="AlphaFoldDB" id="A0AAI9EA99"/>
<comment type="caution">
    <text evidence="1">The sequence shown here is derived from an EMBL/GenBank/DDBJ whole genome shotgun (WGS) entry which is preliminary data.</text>
</comment>
<evidence type="ECO:0000313" key="2">
    <source>
        <dbReference type="Proteomes" id="UP001296104"/>
    </source>
</evidence>
<protein>
    <submittedName>
        <fullName evidence="1">Uncharacterized protein</fullName>
    </submittedName>
</protein>
<accession>A0AAI9EA99</accession>
<keyword evidence="2" id="KW-1185">Reference proteome</keyword>
<dbReference type="Proteomes" id="UP001296104">
    <property type="component" value="Unassembled WGS sequence"/>
</dbReference>
<sequence length="181" mass="19789">MPFLRGTRRVPGACPDDARPNYEIELPAGIRGIAPMSSIIDPATIQGQLAVKLIRSLANSTKAGERLLPLGYSISVNTPFITSPTNQTCIRSNFVQTRVEMLALTETACFLVRLRFGRGLSGFDLGVHCRLLAPVERNQENIRSKFTSIAPYQSPGCGGYYGGQANASRRHPLEREGELVK</sequence>
<reference evidence="1" key="1">
    <citation type="submission" date="2023-11" db="EMBL/GenBank/DDBJ databases">
        <authorList>
            <person name="Alioto T."/>
            <person name="Alioto T."/>
            <person name="Gomez Garrido J."/>
        </authorList>
    </citation>
    <scope>NUCLEOTIDE SEQUENCE</scope>
</reference>